<gene>
    <name evidence="1" type="ORF">AB4Y39_05915</name>
</gene>
<name>A0AB39I5R0_9PSED</name>
<sequence>MPTENRSSNPEQMVSLPLDLVELALAHLPSDSAAGFELRDLLAQPAAQHQGNPVAYLDLVSGNTFEDAEAIETAGRRAIPLYDHPPTSDGFSAGDMADQGAKAFAARDPEVEQLRAQLAEQGSLLQRCVMAVREQHCEEGEAEFDLPIDLMSDIDAALLEIANKEWRMNPCKQGHRDVGACNGKAFCHQCDELITATTTQEAFEQWNATHPPVSAPNTPE</sequence>
<dbReference type="EMBL" id="CP162607">
    <property type="protein sequence ID" value="XDK38197.1"/>
    <property type="molecule type" value="Genomic_DNA"/>
</dbReference>
<dbReference type="AlphaFoldDB" id="A0AB39I5R0"/>
<accession>A0AB39I5R0</accession>
<proteinExistence type="predicted"/>
<evidence type="ECO:0000313" key="1">
    <source>
        <dbReference type="EMBL" id="XDK38197.1"/>
    </source>
</evidence>
<organism evidence="1">
    <name type="scientific">Pseudomonas sp. Hg7Tf</name>
    <dbReference type="NCBI Taxonomy" id="3236988"/>
    <lineage>
        <taxon>Bacteria</taxon>
        <taxon>Pseudomonadati</taxon>
        <taxon>Pseudomonadota</taxon>
        <taxon>Gammaproteobacteria</taxon>
        <taxon>Pseudomonadales</taxon>
        <taxon>Pseudomonadaceae</taxon>
        <taxon>Pseudomonas</taxon>
    </lineage>
</organism>
<protein>
    <submittedName>
        <fullName evidence="1">Uncharacterized protein</fullName>
    </submittedName>
</protein>
<reference evidence="1" key="1">
    <citation type="submission" date="2024-07" db="EMBL/GenBank/DDBJ databases">
        <title>Identification and characteristics of a novel species of coltsfoot's symbiotic bacteria.</title>
        <authorList>
            <person name="Juszczyk A."/>
            <person name="Jasielczuk I."/>
            <person name="Gurgul A."/>
            <person name="Rogala M."/>
            <person name="Kowalczyk A."/>
            <person name="Szmatola T."/>
            <person name="Kosecka-Strojek M."/>
            <person name="Arent Z."/>
            <person name="Latowski D."/>
        </authorList>
    </citation>
    <scope>NUCLEOTIDE SEQUENCE</scope>
    <source>
        <strain evidence="1">Hg7Tf</strain>
    </source>
</reference>
<dbReference type="RefSeq" id="WP_280041155.1">
    <property type="nucleotide sequence ID" value="NZ_CP162607.1"/>
</dbReference>